<proteinExistence type="predicted"/>
<feature type="signal peptide" evidence="2">
    <location>
        <begin position="1"/>
        <end position="20"/>
    </location>
</feature>
<feature type="chain" id="PRO_5034486261" description="VOC domain-containing protein" evidence="2">
    <location>
        <begin position="21"/>
        <end position="349"/>
    </location>
</feature>
<dbReference type="InterPro" id="IPR029068">
    <property type="entry name" value="Glyas_Bleomycin-R_OHBP_Dase"/>
</dbReference>
<evidence type="ECO:0000259" key="3">
    <source>
        <dbReference type="PROSITE" id="PS51819"/>
    </source>
</evidence>
<dbReference type="GO" id="GO:0046491">
    <property type="term" value="P:L-methylmalonyl-CoA metabolic process"/>
    <property type="evidence" value="ECO:0007669"/>
    <property type="project" value="TreeGrafter"/>
</dbReference>
<dbReference type="InterPro" id="IPR051785">
    <property type="entry name" value="MMCE/EMCE_epimerase"/>
</dbReference>
<dbReference type="PROSITE" id="PS51257">
    <property type="entry name" value="PROKAR_LIPOPROTEIN"/>
    <property type="match status" value="1"/>
</dbReference>
<dbReference type="CDD" id="cd06587">
    <property type="entry name" value="VOC"/>
    <property type="match status" value="1"/>
</dbReference>
<dbReference type="InterPro" id="IPR004360">
    <property type="entry name" value="Glyas_Fos-R_dOase_dom"/>
</dbReference>
<evidence type="ECO:0000256" key="2">
    <source>
        <dbReference type="SAM" id="SignalP"/>
    </source>
</evidence>
<dbReference type="Gene3D" id="3.10.180.10">
    <property type="entry name" value="2,3-Dihydroxybiphenyl 1,2-Dioxygenase, domain 1"/>
    <property type="match status" value="2"/>
</dbReference>
<dbReference type="RefSeq" id="WP_191865458.1">
    <property type="nucleotide sequence ID" value="NZ_BMZC01000002.1"/>
</dbReference>
<dbReference type="InterPro" id="IPR037523">
    <property type="entry name" value="VOC_core"/>
</dbReference>
<evidence type="ECO:0000313" key="4">
    <source>
        <dbReference type="EMBL" id="GGZ54014.1"/>
    </source>
</evidence>
<gene>
    <name evidence="4" type="ORF">GCM10011274_10160</name>
</gene>
<dbReference type="EMBL" id="BMZC01000002">
    <property type="protein sequence ID" value="GGZ54014.1"/>
    <property type="molecule type" value="Genomic_DNA"/>
</dbReference>
<dbReference type="Pfam" id="PF00903">
    <property type="entry name" value="Glyoxalase"/>
    <property type="match status" value="2"/>
</dbReference>
<dbReference type="PANTHER" id="PTHR43048:SF3">
    <property type="entry name" value="METHYLMALONYL-COA EPIMERASE, MITOCHONDRIAL"/>
    <property type="match status" value="1"/>
</dbReference>
<dbReference type="PROSITE" id="PS51819">
    <property type="entry name" value="VOC"/>
    <property type="match status" value="2"/>
</dbReference>
<protein>
    <recommendedName>
        <fullName evidence="3">VOC domain-containing protein</fullName>
    </recommendedName>
</protein>
<reference evidence="4" key="2">
    <citation type="submission" date="2020-09" db="EMBL/GenBank/DDBJ databases">
        <authorList>
            <person name="Sun Q."/>
            <person name="Kim S."/>
        </authorList>
    </citation>
    <scope>NUCLEOTIDE SEQUENCE</scope>
    <source>
        <strain evidence="4">KCTC 32337</strain>
    </source>
</reference>
<evidence type="ECO:0000256" key="1">
    <source>
        <dbReference type="ARBA" id="ARBA00022723"/>
    </source>
</evidence>
<dbReference type="GO" id="GO:0046872">
    <property type="term" value="F:metal ion binding"/>
    <property type="evidence" value="ECO:0007669"/>
    <property type="project" value="UniProtKB-KW"/>
</dbReference>
<feature type="domain" description="VOC" evidence="3">
    <location>
        <begin position="34"/>
        <end position="176"/>
    </location>
</feature>
<feature type="domain" description="VOC" evidence="3">
    <location>
        <begin position="192"/>
        <end position="332"/>
    </location>
</feature>
<dbReference type="Proteomes" id="UP000622604">
    <property type="component" value="Unassembled WGS sequence"/>
</dbReference>
<dbReference type="AlphaFoldDB" id="A0A8H9ICV5"/>
<reference evidence="4" key="1">
    <citation type="journal article" date="2014" name="Int. J. Syst. Evol. Microbiol.">
        <title>Complete genome sequence of Corynebacterium casei LMG S-19264T (=DSM 44701T), isolated from a smear-ripened cheese.</title>
        <authorList>
            <consortium name="US DOE Joint Genome Institute (JGI-PGF)"/>
            <person name="Walter F."/>
            <person name="Albersmeier A."/>
            <person name="Kalinowski J."/>
            <person name="Ruckert C."/>
        </authorList>
    </citation>
    <scope>NUCLEOTIDE SEQUENCE</scope>
    <source>
        <strain evidence="4">KCTC 32337</strain>
    </source>
</reference>
<evidence type="ECO:0000313" key="5">
    <source>
        <dbReference type="Proteomes" id="UP000622604"/>
    </source>
</evidence>
<comment type="caution">
    <text evidence="4">The sequence shown here is derived from an EMBL/GenBank/DDBJ whole genome shotgun (WGS) entry which is preliminary data.</text>
</comment>
<organism evidence="4 5">
    <name type="scientific">Paraglaciecola chathamensis</name>
    <dbReference type="NCBI Taxonomy" id="368405"/>
    <lineage>
        <taxon>Bacteria</taxon>
        <taxon>Pseudomonadati</taxon>
        <taxon>Pseudomonadota</taxon>
        <taxon>Gammaproteobacteria</taxon>
        <taxon>Alteromonadales</taxon>
        <taxon>Alteromonadaceae</taxon>
        <taxon>Paraglaciecola</taxon>
    </lineage>
</organism>
<name>A0A8H9ICV5_9ALTE</name>
<keyword evidence="1" id="KW-0479">Metal-binding</keyword>
<keyword evidence="2" id="KW-0732">Signal</keyword>
<dbReference type="SUPFAM" id="SSF54593">
    <property type="entry name" value="Glyoxalase/Bleomycin resistance protein/Dihydroxybiphenyl dioxygenase"/>
    <property type="match status" value="2"/>
</dbReference>
<sequence length="349" mass="38822">MRHYLSGFLALLLLSGCSWFVTPPSRVDNPVIEGVNYVGMAVSDLERSEKLYRDATEVQLIEAGTLNDNALINEVAQRSGVTARTKLLRGVNAQVLLMQFDDPSEKAKASNFVDANGPGIAHLAFQVIDTTQTYQKILAGGARHIGDKEMVTNPKTHVSYAYVRDPDNIMIEIEHVDIEKLNLPMPPKNARRLRHVSLATTDMERLIDFYSILLETENPRRSGQYFHNSGEPVDKISGLKDSEMEMAWFQVRNLELEIIQYHNPAPKVLDAPRPIDATGFNMVMFDVTNLETAKQMLLDAGGSVVTKTHLLNGGKTFFGRDPDGNLLGFQTLAAKSPFSAKNFKNNGME</sequence>
<dbReference type="PANTHER" id="PTHR43048">
    <property type="entry name" value="METHYLMALONYL-COA EPIMERASE"/>
    <property type="match status" value="1"/>
</dbReference>
<accession>A0A8H9ICV5</accession>
<dbReference type="GO" id="GO:0004493">
    <property type="term" value="F:methylmalonyl-CoA epimerase activity"/>
    <property type="evidence" value="ECO:0007669"/>
    <property type="project" value="TreeGrafter"/>
</dbReference>